<dbReference type="InterPro" id="IPR036928">
    <property type="entry name" value="AS_sf"/>
</dbReference>
<gene>
    <name evidence="4" type="ORF">SERLA73DRAFT_106124</name>
</gene>
<dbReference type="OMA" id="LXDILEA"/>
<feature type="domain" description="Amidase" evidence="3">
    <location>
        <begin position="74"/>
        <end position="206"/>
    </location>
</feature>
<dbReference type="PANTHER" id="PTHR46072">
    <property type="entry name" value="AMIDASE-RELATED-RELATED"/>
    <property type="match status" value="1"/>
</dbReference>
<feature type="non-terminal residue" evidence="4">
    <location>
        <position position="206"/>
    </location>
</feature>
<evidence type="ECO:0000259" key="3">
    <source>
        <dbReference type="Pfam" id="PF01425"/>
    </source>
</evidence>
<comment type="similarity">
    <text evidence="1">Belongs to the amidase family.</text>
</comment>
<dbReference type="Gene3D" id="3.90.1300.10">
    <property type="entry name" value="Amidase signature (AS) domain"/>
    <property type="match status" value="1"/>
</dbReference>
<evidence type="ECO:0000313" key="4">
    <source>
        <dbReference type="EMBL" id="EGN99531.1"/>
    </source>
</evidence>
<dbReference type="SUPFAM" id="SSF75304">
    <property type="entry name" value="Amidase signature (AS) enzymes"/>
    <property type="match status" value="1"/>
</dbReference>
<dbReference type="Proteomes" id="UP000008063">
    <property type="component" value="Unassembled WGS sequence"/>
</dbReference>
<dbReference type="InterPro" id="IPR023631">
    <property type="entry name" value="Amidase_dom"/>
</dbReference>
<keyword evidence="5" id="KW-1185">Reference proteome</keyword>
<dbReference type="EMBL" id="GL945479">
    <property type="protein sequence ID" value="EGN99531.1"/>
    <property type="molecule type" value="Genomic_DNA"/>
</dbReference>
<name>F8PVH8_SERL3</name>
<dbReference type="AlphaFoldDB" id="F8PVH8"/>
<organism evidence="5">
    <name type="scientific">Serpula lacrymans var. lacrymans (strain S7.3)</name>
    <name type="common">Dry rot fungus</name>
    <dbReference type="NCBI Taxonomy" id="936435"/>
    <lineage>
        <taxon>Eukaryota</taxon>
        <taxon>Fungi</taxon>
        <taxon>Dikarya</taxon>
        <taxon>Basidiomycota</taxon>
        <taxon>Agaricomycotina</taxon>
        <taxon>Agaricomycetes</taxon>
        <taxon>Agaricomycetidae</taxon>
        <taxon>Boletales</taxon>
        <taxon>Coniophorineae</taxon>
        <taxon>Serpulaceae</taxon>
        <taxon>Serpula</taxon>
    </lineage>
</organism>
<dbReference type="InParanoid" id="F8PVH8"/>
<protein>
    <recommendedName>
        <fullName evidence="3">Amidase domain-containing protein</fullName>
    </recommendedName>
</protein>
<evidence type="ECO:0000256" key="1">
    <source>
        <dbReference type="ARBA" id="ARBA00009199"/>
    </source>
</evidence>
<dbReference type="Pfam" id="PF01425">
    <property type="entry name" value="Amidase"/>
    <property type="match status" value="1"/>
</dbReference>
<reference evidence="5" key="1">
    <citation type="journal article" date="2011" name="Science">
        <title>The plant cell wall-decomposing machinery underlies the functional diversity of forest fungi.</title>
        <authorList>
            <person name="Eastwood D.C."/>
            <person name="Floudas D."/>
            <person name="Binder M."/>
            <person name="Majcherczyk A."/>
            <person name="Schneider P."/>
            <person name="Aerts A."/>
            <person name="Asiegbu F.O."/>
            <person name="Baker S.E."/>
            <person name="Barry K."/>
            <person name="Bendiksby M."/>
            <person name="Blumentritt M."/>
            <person name="Coutinho P.M."/>
            <person name="Cullen D."/>
            <person name="de Vries R.P."/>
            <person name="Gathman A."/>
            <person name="Goodell B."/>
            <person name="Henrissat B."/>
            <person name="Ihrmark K."/>
            <person name="Kauserud H."/>
            <person name="Kohler A."/>
            <person name="LaButti K."/>
            <person name="Lapidus A."/>
            <person name="Lavin J.L."/>
            <person name="Lee Y.-H."/>
            <person name="Lindquist E."/>
            <person name="Lilly W."/>
            <person name="Lucas S."/>
            <person name="Morin E."/>
            <person name="Murat C."/>
            <person name="Oguiza J.A."/>
            <person name="Park J."/>
            <person name="Pisabarro A.G."/>
            <person name="Riley R."/>
            <person name="Rosling A."/>
            <person name="Salamov A."/>
            <person name="Schmidt O."/>
            <person name="Schmutz J."/>
            <person name="Skrede I."/>
            <person name="Stenlid J."/>
            <person name="Wiebenga A."/>
            <person name="Xie X."/>
            <person name="Kuees U."/>
            <person name="Hibbett D.S."/>
            <person name="Hoffmeister D."/>
            <person name="Hoegberg N."/>
            <person name="Martin F."/>
            <person name="Grigoriev I.V."/>
            <person name="Watkinson S.C."/>
        </authorList>
    </citation>
    <scope>NUCLEOTIDE SEQUENCE [LARGE SCALE GENOMIC DNA]</scope>
    <source>
        <strain evidence="5">strain S7.3</strain>
    </source>
</reference>
<evidence type="ECO:0000256" key="2">
    <source>
        <dbReference type="ARBA" id="ARBA00022801"/>
    </source>
</evidence>
<proteinExistence type="inferred from homology"/>
<keyword evidence="2" id="KW-0378">Hydrolase</keyword>
<dbReference type="HOGENOM" id="CLU_103835_0_0_1"/>
<dbReference type="GO" id="GO:0016787">
    <property type="term" value="F:hydrolase activity"/>
    <property type="evidence" value="ECO:0007669"/>
    <property type="project" value="UniProtKB-KW"/>
</dbReference>
<evidence type="ECO:0000313" key="5">
    <source>
        <dbReference type="Proteomes" id="UP000008063"/>
    </source>
</evidence>
<dbReference type="STRING" id="936435.F8PVH8"/>
<accession>F8PVH8</accession>
<dbReference type="OrthoDB" id="2678179at2759"/>
<sequence>MPLWSDLVADKRKRQQELIPKEWLITSPPDSVLNVTSYPEKCGLLTTHELEITNATIDVLLPKLASGQWSAVAVTTAFSKRAIIAHQLVNCLTEIFIDRALVRAAELDEHLKKTGTPVGPLHGLPISLKDQLSIEGLETVMGYASWVGKYADKNAVLVDILLEAGAVLYVRTNVPQTLMFPETCNHVFGRTTNPYNRSLTSGGSSG</sequence>